<dbReference type="SMART" id="SM00257">
    <property type="entry name" value="LysM"/>
    <property type="match status" value="1"/>
</dbReference>
<dbReference type="GO" id="GO:0008061">
    <property type="term" value="F:chitin binding"/>
    <property type="evidence" value="ECO:0007669"/>
    <property type="project" value="InterPro"/>
</dbReference>
<dbReference type="GO" id="GO:0070492">
    <property type="term" value="F:oligosaccharide binding"/>
    <property type="evidence" value="ECO:0007669"/>
    <property type="project" value="TreeGrafter"/>
</dbReference>
<feature type="domain" description="LysM" evidence="3">
    <location>
        <begin position="4"/>
        <end position="48"/>
    </location>
</feature>
<dbReference type="InterPro" id="IPR017853">
    <property type="entry name" value="GH"/>
</dbReference>
<dbReference type="CDD" id="cd00118">
    <property type="entry name" value="LysM"/>
    <property type="match status" value="1"/>
</dbReference>
<dbReference type="PROSITE" id="PS51910">
    <property type="entry name" value="GH18_2"/>
    <property type="match status" value="1"/>
</dbReference>
<proteinExistence type="predicted"/>
<keyword evidence="6" id="KW-1185">Reference proteome</keyword>
<dbReference type="PANTHER" id="PTHR46066:SF2">
    <property type="entry name" value="CHITINASE DOMAIN-CONTAINING PROTEIN 1"/>
    <property type="match status" value="1"/>
</dbReference>
<dbReference type="Proteomes" id="UP000295008">
    <property type="component" value="Unassembled WGS sequence"/>
</dbReference>
<reference evidence="5 6" key="1">
    <citation type="submission" date="2019-03" db="EMBL/GenBank/DDBJ databases">
        <title>Genomic Encyclopedia of Type Strains, Phase IV (KMG-IV): sequencing the most valuable type-strain genomes for metagenomic binning, comparative biology and taxonomic classification.</title>
        <authorList>
            <person name="Goeker M."/>
        </authorList>
    </citation>
    <scope>NUCLEOTIDE SEQUENCE [LARGE SCALE GENOMIC DNA]</scope>
    <source>
        <strain evidence="5 6">LX-B</strain>
    </source>
</reference>
<accession>A0A4R1QZ68</accession>
<evidence type="ECO:0000256" key="1">
    <source>
        <dbReference type="ARBA" id="ARBA00022801"/>
    </source>
</evidence>
<dbReference type="Pfam" id="PF00704">
    <property type="entry name" value="Glyco_hydro_18"/>
    <property type="match status" value="1"/>
</dbReference>
<dbReference type="SUPFAM" id="SSF54106">
    <property type="entry name" value="LysM domain"/>
    <property type="match status" value="1"/>
</dbReference>
<evidence type="ECO:0000259" key="3">
    <source>
        <dbReference type="PROSITE" id="PS51782"/>
    </source>
</evidence>
<dbReference type="Pfam" id="PF01476">
    <property type="entry name" value="LysM"/>
    <property type="match status" value="1"/>
</dbReference>
<dbReference type="PROSITE" id="PS51782">
    <property type="entry name" value="LYSM"/>
    <property type="match status" value="1"/>
</dbReference>
<dbReference type="InterPro" id="IPR029070">
    <property type="entry name" value="Chitinase_insertion_sf"/>
</dbReference>
<dbReference type="EMBL" id="SLUN01000043">
    <property type="protein sequence ID" value="TCL58284.1"/>
    <property type="molecule type" value="Genomic_DNA"/>
</dbReference>
<name>A0A4R1QZ68_HYDET</name>
<keyword evidence="1" id="KW-0378">Hydrolase</keyword>
<dbReference type="GO" id="GO:0016798">
    <property type="term" value="F:hydrolase activity, acting on glycosyl bonds"/>
    <property type="evidence" value="ECO:0007669"/>
    <property type="project" value="UniProtKB-KW"/>
</dbReference>
<dbReference type="Gene3D" id="3.10.50.10">
    <property type="match status" value="1"/>
</dbReference>
<dbReference type="InterPro" id="IPR011583">
    <property type="entry name" value="Chitinase_II/V-like_cat"/>
</dbReference>
<organism evidence="5 6">
    <name type="scientific">Hydrogenispora ethanolica</name>
    <dbReference type="NCBI Taxonomy" id="1082276"/>
    <lineage>
        <taxon>Bacteria</taxon>
        <taxon>Bacillati</taxon>
        <taxon>Bacillota</taxon>
        <taxon>Hydrogenispora</taxon>
    </lineage>
</organism>
<dbReference type="AlphaFoldDB" id="A0A4R1QZ68"/>
<evidence type="ECO:0000256" key="2">
    <source>
        <dbReference type="ARBA" id="ARBA00023295"/>
    </source>
</evidence>
<gene>
    <name evidence="5" type="ORF">EDC14_104320</name>
</gene>
<dbReference type="SMART" id="SM00636">
    <property type="entry name" value="Glyco_18"/>
    <property type="match status" value="1"/>
</dbReference>
<dbReference type="Gene3D" id="3.20.20.80">
    <property type="entry name" value="Glycosidases"/>
    <property type="match status" value="1"/>
</dbReference>
<dbReference type="OrthoDB" id="9769314at2"/>
<dbReference type="InterPro" id="IPR036779">
    <property type="entry name" value="LysM_dom_sf"/>
</dbReference>
<dbReference type="GO" id="GO:0005975">
    <property type="term" value="P:carbohydrate metabolic process"/>
    <property type="evidence" value="ECO:0007669"/>
    <property type="project" value="InterPro"/>
</dbReference>
<evidence type="ECO:0000313" key="5">
    <source>
        <dbReference type="EMBL" id="TCL58284.1"/>
    </source>
</evidence>
<keyword evidence="2" id="KW-0326">Glycosidase</keyword>
<dbReference type="SUPFAM" id="SSF51445">
    <property type="entry name" value="(Trans)glycosidases"/>
    <property type="match status" value="1"/>
</dbReference>
<comment type="caution">
    <text evidence="5">The sequence shown here is derived from an EMBL/GenBank/DDBJ whole genome shotgun (WGS) entry which is preliminary data.</text>
</comment>
<sequence>MATDIYVVQPDDTMGGIANRFGFPVSEILELNRLSPLEKLVVGQAILIPFLPKTIESLAYFHLADVTDLANTLEEIGQLVTYGAVFQFSVAADGSIAIPEGADVEGTVSLLRSYNILPLLVLTNLSPQRFEPALFKTAVSSEPNKAKTIANLVSLLERYGFAGVNIDFENVSSEDREAFTAFIRDLKLVLEEWSYLVTLAVPPKNSDTPDNPAHLAYDLQALGNWSDFLFVMAYDWGYVKGPPEAVAPLNKVQKVMAYLTGKVPASKLMLGIPLYGYDWQLPYTPGTAASVVNLVKAIELARRYQAVIQYDPVAQSPYFKYVDTAGKEHIVWFEDARSVTGKYQLTRGINLRGAGFWSSKNTPYGFPQNWVIFQEMFQPMKGAILI</sequence>
<dbReference type="Gene3D" id="3.10.350.10">
    <property type="entry name" value="LysM domain"/>
    <property type="match status" value="1"/>
</dbReference>
<dbReference type="CDD" id="cd02874">
    <property type="entry name" value="GH18_CFLE_spore_hydrolase"/>
    <property type="match status" value="1"/>
</dbReference>
<evidence type="ECO:0000259" key="4">
    <source>
        <dbReference type="PROSITE" id="PS51910"/>
    </source>
</evidence>
<evidence type="ECO:0000313" key="6">
    <source>
        <dbReference type="Proteomes" id="UP000295008"/>
    </source>
</evidence>
<dbReference type="GO" id="GO:0012505">
    <property type="term" value="C:endomembrane system"/>
    <property type="evidence" value="ECO:0007669"/>
    <property type="project" value="TreeGrafter"/>
</dbReference>
<dbReference type="RefSeq" id="WP_132016905.1">
    <property type="nucleotide sequence ID" value="NZ_SLUN01000043.1"/>
</dbReference>
<dbReference type="PANTHER" id="PTHR46066">
    <property type="entry name" value="CHITINASE DOMAIN-CONTAINING PROTEIN 1 FAMILY MEMBER"/>
    <property type="match status" value="1"/>
</dbReference>
<dbReference type="InterPro" id="IPR018392">
    <property type="entry name" value="LysM"/>
</dbReference>
<feature type="domain" description="GH18" evidence="4">
    <location>
        <begin position="55"/>
        <end position="379"/>
    </location>
</feature>
<protein>
    <submittedName>
        <fullName evidence="5">Spore germination protein</fullName>
    </submittedName>
</protein>
<dbReference type="InterPro" id="IPR001223">
    <property type="entry name" value="Glyco_hydro18_cat"/>
</dbReference>
<dbReference type="InterPro" id="IPR041704">
    <property type="entry name" value="CFLE_GH18"/>
</dbReference>